<dbReference type="Gene3D" id="1.10.260.40">
    <property type="entry name" value="lambda repressor-like DNA-binding domains"/>
    <property type="match status" value="1"/>
</dbReference>
<accession>A0AA94JDN1</accession>
<evidence type="ECO:0000259" key="6">
    <source>
        <dbReference type="Pfam" id="PF13693"/>
    </source>
</evidence>
<dbReference type="Pfam" id="PF13693">
    <property type="entry name" value="HTH_35"/>
    <property type="match status" value="1"/>
</dbReference>
<dbReference type="InterPro" id="IPR038722">
    <property type="entry name" value="Ner_HTH_dom"/>
</dbReference>
<evidence type="ECO:0000256" key="3">
    <source>
        <dbReference type="ARBA" id="ARBA00023125"/>
    </source>
</evidence>
<feature type="compositionally biased region" description="Basic and acidic residues" evidence="5">
    <location>
        <begin position="104"/>
        <end position="117"/>
    </location>
</feature>
<dbReference type="Proteomes" id="UP000286680">
    <property type="component" value="Unassembled WGS sequence"/>
</dbReference>
<keyword evidence="3" id="KW-0238">DNA-binding</keyword>
<name>A0AA94JDN1_9GAMM</name>
<evidence type="ECO:0000256" key="2">
    <source>
        <dbReference type="ARBA" id="ARBA00023015"/>
    </source>
</evidence>
<feature type="region of interest" description="Disordered" evidence="5">
    <location>
        <begin position="81"/>
        <end position="117"/>
    </location>
</feature>
<evidence type="ECO:0000313" key="8">
    <source>
        <dbReference type="Proteomes" id="UP000286680"/>
    </source>
</evidence>
<comment type="similarity">
    <text evidence="1">Belongs to the ner transcriptional regulatory family.</text>
</comment>
<dbReference type="EMBL" id="PIPS01000001">
    <property type="protein sequence ID" value="RUO44944.1"/>
    <property type="molecule type" value="Genomic_DNA"/>
</dbReference>
<dbReference type="AlphaFoldDB" id="A0AA94JDN1"/>
<keyword evidence="2" id="KW-0805">Transcription regulation</keyword>
<protein>
    <submittedName>
        <fullName evidence="7">Transcriptional regulator</fullName>
    </submittedName>
</protein>
<evidence type="ECO:0000256" key="5">
    <source>
        <dbReference type="SAM" id="MobiDB-lite"/>
    </source>
</evidence>
<dbReference type="SUPFAM" id="SSF47413">
    <property type="entry name" value="lambda repressor-like DNA-binding domains"/>
    <property type="match status" value="1"/>
</dbReference>
<gene>
    <name evidence="7" type="ORF">CWE23_02640</name>
</gene>
<proteinExistence type="inferred from homology"/>
<dbReference type="InterPro" id="IPR010982">
    <property type="entry name" value="Lambda_DNA-bd_dom_sf"/>
</dbReference>
<organism evidence="7 8">
    <name type="scientific">Idiomarina aquatica</name>
    <dbReference type="NCBI Taxonomy" id="1327752"/>
    <lineage>
        <taxon>Bacteria</taxon>
        <taxon>Pseudomonadati</taxon>
        <taxon>Pseudomonadota</taxon>
        <taxon>Gammaproteobacteria</taxon>
        <taxon>Alteromonadales</taxon>
        <taxon>Idiomarinaceae</taxon>
        <taxon>Idiomarina</taxon>
    </lineage>
</organism>
<comment type="caution">
    <text evidence="7">The sequence shown here is derived from an EMBL/GenBank/DDBJ whole genome shotgun (WGS) entry which is preliminary data.</text>
</comment>
<feature type="domain" description="Ner winged helix-turn-helix DNA-binding" evidence="6">
    <location>
        <begin position="19"/>
        <end position="90"/>
    </location>
</feature>
<evidence type="ECO:0000256" key="1">
    <source>
        <dbReference type="ARBA" id="ARBA00006157"/>
    </source>
</evidence>
<keyword evidence="4" id="KW-0804">Transcription</keyword>
<keyword evidence="8" id="KW-1185">Reference proteome</keyword>
<feature type="region of interest" description="Disordered" evidence="5">
    <location>
        <begin position="1"/>
        <end position="22"/>
    </location>
</feature>
<feature type="compositionally biased region" description="Basic residues" evidence="5">
    <location>
        <begin position="1"/>
        <end position="11"/>
    </location>
</feature>
<sequence length="117" mass="13185">MFNQTSRKKTRVAPGPASDMHPADIKCALEKAGWSLRQLALKNELSAASVAVALKKRWPRVESIIAEALGIKPWEIWPSRYDSNHKPIKKHRGWPTSKSFKPKHSTEASDKRQGDSQ</sequence>
<dbReference type="GO" id="GO:0003677">
    <property type="term" value="F:DNA binding"/>
    <property type="evidence" value="ECO:0007669"/>
    <property type="project" value="UniProtKB-KW"/>
</dbReference>
<reference evidence="8" key="1">
    <citation type="journal article" date="2018" name="Front. Microbiol.">
        <title>Genome-Based Analysis Reveals the Taxonomy and Diversity of the Family Idiomarinaceae.</title>
        <authorList>
            <person name="Liu Y."/>
            <person name="Lai Q."/>
            <person name="Shao Z."/>
        </authorList>
    </citation>
    <scope>NUCLEOTIDE SEQUENCE [LARGE SCALE GENOMIC DNA]</scope>
    <source>
        <strain evidence="8">SN-14</strain>
    </source>
</reference>
<evidence type="ECO:0000313" key="7">
    <source>
        <dbReference type="EMBL" id="RUO44944.1"/>
    </source>
</evidence>
<evidence type="ECO:0000256" key="4">
    <source>
        <dbReference type="ARBA" id="ARBA00023163"/>
    </source>
</evidence>